<name>W7TR54_9STRA</name>
<evidence type="ECO:0000256" key="9">
    <source>
        <dbReference type="ARBA" id="ARBA00023136"/>
    </source>
</evidence>
<sequence length="601" mass="67301">MYTTSLRFRKWRYHVLDSLQRTDLPVFVKGHVSAAARSSRTWFYYGSLLFATMYVVSMLQFYSPSVPPSMLEPAYRACRRGRQSGDRLPFLYHSSGRIRKASSVSSRVLYAERYVEDARQDPREARGRGTGQRDGSVLGGSVGSERLGDQTGTGEDARRQEEKESDSIFAPQLLQLAALATGVSTGSEAGSKLSSSQGAAATDGSRKEGHDNYYHFQGLFVPAVSCPSAHFRSGRGIVITASGRISGQAIGAFVTSFLLRRVLGCELPIEIYFVGEHEIFSTALRDKILELKDVRVSSLLDVLGSDPFYQSKLKHLHVPDRRLRSYAAKPYALYAAPFEEVLLFDAGVIPFANPENFFGLDSFRDHGFHIFRDYRELDRNAWGFVEHEYCTDMDELHGLLAGTEADSSCVLLHKGRAWDALLVTMAMNGPLQPFTYARLNGDKDTWALAAALTYQNFSMAQTTPGYFMREARPELTLLDSAYAGWAQPIRGQVQFRRDPEAVGGVVPLYVNNQLLNMTEYPGMRHRLAFGLWEDYGYPFCGWRAVNALLRPPPEVFNVMDAVGEALHTVGAPDECLCKWFRCRFPVAFGTDSPFLLRRLFS</sequence>
<evidence type="ECO:0000256" key="10">
    <source>
        <dbReference type="ARBA" id="ARBA00037847"/>
    </source>
</evidence>
<dbReference type="OrthoDB" id="430354at2759"/>
<dbReference type="PANTHER" id="PTHR31646:SF1">
    <property type="entry name" value="ALPHA-1,2-MANNOSYLTRANSFERASE MNN2"/>
    <property type="match status" value="1"/>
</dbReference>
<evidence type="ECO:0000256" key="2">
    <source>
        <dbReference type="ARBA" id="ARBA00004606"/>
    </source>
</evidence>
<evidence type="ECO:0000256" key="4">
    <source>
        <dbReference type="ARBA" id="ARBA00022679"/>
    </source>
</evidence>
<evidence type="ECO:0000256" key="12">
    <source>
        <dbReference type="SAM" id="Phobius"/>
    </source>
</evidence>
<feature type="transmembrane region" description="Helical" evidence="12">
    <location>
        <begin position="42"/>
        <end position="62"/>
    </location>
</feature>
<dbReference type="GO" id="GO:0046354">
    <property type="term" value="P:mannan biosynthetic process"/>
    <property type="evidence" value="ECO:0007669"/>
    <property type="project" value="TreeGrafter"/>
</dbReference>
<gene>
    <name evidence="13" type="ORF">Naga_100124g10</name>
</gene>
<keyword evidence="14" id="KW-1185">Reference proteome</keyword>
<feature type="region of interest" description="Disordered" evidence="11">
    <location>
        <begin position="119"/>
        <end position="166"/>
    </location>
</feature>
<feature type="compositionally biased region" description="Gly residues" evidence="11">
    <location>
        <begin position="128"/>
        <end position="142"/>
    </location>
</feature>
<evidence type="ECO:0000256" key="11">
    <source>
        <dbReference type="SAM" id="MobiDB-lite"/>
    </source>
</evidence>
<dbReference type="PANTHER" id="PTHR31646">
    <property type="entry name" value="ALPHA-1,2-MANNOSYLTRANSFERASE MNN2"/>
    <property type="match status" value="1"/>
</dbReference>
<dbReference type="InterPro" id="IPR022751">
    <property type="entry name" value="Alpha_mannosyltransferase"/>
</dbReference>
<accession>W7TR54</accession>
<evidence type="ECO:0000313" key="13">
    <source>
        <dbReference type="EMBL" id="EWM29715.1"/>
    </source>
</evidence>
<reference evidence="13 14" key="1">
    <citation type="journal article" date="2014" name="Mol. Plant">
        <title>Chromosome Scale Genome Assembly and Transcriptome Profiling of Nannochloropsis gaditana in Nitrogen Depletion.</title>
        <authorList>
            <person name="Corteggiani Carpinelli E."/>
            <person name="Telatin A."/>
            <person name="Vitulo N."/>
            <person name="Forcato C."/>
            <person name="D'Angelo M."/>
            <person name="Schiavon R."/>
            <person name="Vezzi A."/>
            <person name="Giacometti G.M."/>
            <person name="Morosinotto T."/>
            <person name="Valle G."/>
        </authorList>
    </citation>
    <scope>NUCLEOTIDE SEQUENCE [LARGE SCALE GENOMIC DNA]</scope>
    <source>
        <strain evidence="13 14">B-31</strain>
    </source>
</reference>
<dbReference type="SUPFAM" id="SSF53448">
    <property type="entry name" value="Nucleotide-diphospho-sugar transferases"/>
    <property type="match status" value="1"/>
</dbReference>
<evidence type="ECO:0000256" key="5">
    <source>
        <dbReference type="ARBA" id="ARBA00022692"/>
    </source>
</evidence>
<evidence type="ECO:0000313" key="14">
    <source>
        <dbReference type="Proteomes" id="UP000019335"/>
    </source>
</evidence>
<protein>
    <submittedName>
        <fullName evidence="13">Alpha--mannosyltransferase</fullName>
    </submittedName>
</protein>
<feature type="region of interest" description="Disordered" evidence="11">
    <location>
        <begin position="187"/>
        <end position="207"/>
    </location>
</feature>
<keyword evidence="7 12" id="KW-1133">Transmembrane helix</keyword>
<feature type="compositionally biased region" description="Polar residues" evidence="11">
    <location>
        <begin position="187"/>
        <end position="199"/>
    </location>
</feature>
<feature type="compositionally biased region" description="Basic and acidic residues" evidence="11">
    <location>
        <begin position="155"/>
        <end position="166"/>
    </location>
</feature>
<proteinExistence type="inferred from homology"/>
<evidence type="ECO:0000256" key="3">
    <source>
        <dbReference type="ARBA" id="ARBA00009105"/>
    </source>
</evidence>
<keyword evidence="4 13" id="KW-0808">Transferase</keyword>
<evidence type="ECO:0000256" key="1">
    <source>
        <dbReference type="ARBA" id="ARBA00004394"/>
    </source>
</evidence>
<comment type="similarity">
    <text evidence="3">Belongs to the MNN1/MNT family.</text>
</comment>
<dbReference type="Pfam" id="PF11051">
    <property type="entry name" value="Mannosyl_trans3"/>
    <property type="match status" value="1"/>
</dbReference>
<keyword evidence="9 12" id="KW-0472">Membrane</keyword>
<evidence type="ECO:0000256" key="8">
    <source>
        <dbReference type="ARBA" id="ARBA00023034"/>
    </source>
</evidence>
<keyword evidence="5 12" id="KW-0812">Transmembrane</keyword>
<dbReference type="EMBL" id="AZIL01000119">
    <property type="protein sequence ID" value="EWM29715.1"/>
    <property type="molecule type" value="Genomic_DNA"/>
</dbReference>
<keyword evidence="13" id="KW-0328">Glycosyltransferase</keyword>
<comment type="subcellular location">
    <subcellularLocation>
        <location evidence="10">Endomembrane system</location>
        <topology evidence="10">Single-pass membrane protein</topology>
    </subcellularLocation>
    <subcellularLocation>
        <location evidence="1">Golgi apparatus membrane</location>
    </subcellularLocation>
    <subcellularLocation>
        <location evidence="2">Membrane</location>
        <topology evidence="2">Single-pass type II membrane protein</topology>
    </subcellularLocation>
</comment>
<dbReference type="AlphaFoldDB" id="W7TR54"/>
<keyword evidence="8" id="KW-0333">Golgi apparatus</keyword>
<dbReference type="GO" id="GO:0000139">
    <property type="term" value="C:Golgi membrane"/>
    <property type="evidence" value="ECO:0007669"/>
    <property type="project" value="UniProtKB-SubCell"/>
</dbReference>
<comment type="caution">
    <text evidence="13">The sequence shown here is derived from an EMBL/GenBank/DDBJ whole genome shotgun (WGS) entry which is preliminary data.</text>
</comment>
<evidence type="ECO:0000256" key="7">
    <source>
        <dbReference type="ARBA" id="ARBA00022989"/>
    </source>
</evidence>
<keyword evidence="6" id="KW-0735">Signal-anchor</keyword>
<dbReference type="InterPro" id="IPR029044">
    <property type="entry name" value="Nucleotide-diphossugar_trans"/>
</dbReference>
<organism evidence="13 14">
    <name type="scientific">Nannochloropsis gaditana</name>
    <dbReference type="NCBI Taxonomy" id="72520"/>
    <lineage>
        <taxon>Eukaryota</taxon>
        <taxon>Sar</taxon>
        <taxon>Stramenopiles</taxon>
        <taxon>Ochrophyta</taxon>
        <taxon>Eustigmatophyceae</taxon>
        <taxon>Eustigmatales</taxon>
        <taxon>Monodopsidaceae</taxon>
        <taxon>Nannochloropsis</taxon>
    </lineage>
</organism>
<evidence type="ECO:0000256" key="6">
    <source>
        <dbReference type="ARBA" id="ARBA00022968"/>
    </source>
</evidence>
<dbReference type="GO" id="GO:0000026">
    <property type="term" value="F:alpha-1,2-mannosyltransferase activity"/>
    <property type="evidence" value="ECO:0007669"/>
    <property type="project" value="TreeGrafter"/>
</dbReference>
<dbReference type="Proteomes" id="UP000019335">
    <property type="component" value="Chromosome 2"/>
</dbReference>